<comment type="caution">
    <text evidence="1">The sequence shown here is derived from an EMBL/GenBank/DDBJ whole genome shotgun (WGS) entry which is preliminary data.</text>
</comment>
<dbReference type="EMBL" id="BGZK01000779">
    <property type="protein sequence ID" value="GBP60087.1"/>
    <property type="molecule type" value="Genomic_DNA"/>
</dbReference>
<protein>
    <submittedName>
        <fullName evidence="1">Uncharacterized protein</fullName>
    </submittedName>
</protein>
<evidence type="ECO:0000313" key="1">
    <source>
        <dbReference type="EMBL" id="GBP60087.1"/>
    </source>
</evidence>
<reference evidence="1 2" key="1">
    <citation type="journal article" date="2019" name="Commun. Biol.">
        <title>The bagworm genome reveals a unique fibroin gene that provides high tensile strength.</title>
        <authorList>
            <person name="Kono N."/>
            <person name="Nakamura H."/>
            <person name="Ohtoshi R."/>
            <person name="Tomita M."/>
            <person name="Numata K."/>
            <person name="Arakawa K."/>
        </authorList>
    </citation>
    <scope>NUCLEOTIDE SEQUENCE [LARGE SCALE GENOMIC DNA]</scope>
</reference>
<dbReference type="Proteomes" id="UP000299102">
    <property type="component" value="Unassembled WGS sequence"/>
</dbReference>
<accession>A0A4C1XCQ0</accession>
<organism evidence="1 2">
    <name type="scientific">Eumeta variegata</name>
    <name type="common">Bagworm moth</name>
    <name type="synonym">Eumeta japonica</name>
    <dbReference type="NCBI Taxonomy" id="151549"/>
    <lineage>
        <taxon>Eukaryota</taxon>
        <taxon>Metazoa</taxon>
        <taxon>Ecdysozoa</taxon>
        <taxon>Arthropoda</taxon>
        <taxon>Hexapoda</taxon>
        <taxon>Insecta</taxon>
        <taxon>Pterygota</taxon>
        <taxon>Neoptera</taxon>
        <taxon>Endopterygota</taxon>
        <taxon>Lepidoptera</taxon>
        <taxon>Glossata</taxon>
        <taxon>Ditrysia</taxon>
        <taxon>Tineoidea</taxon>
        <taxon>Psychidae</taxon>
        <taxon>Oiketicinae</taxon>
        <taxon>Eumeta</taxon>
    </lineage>
</organism>
<proteinExistence type="predicted"/>
<name>A0A4C1XCQ0_EUMVA</name>
<sequence>MSFDYGYRCCPRNVIYIFVLWRCSLPSDSKQQINLLPCDAVTCGDAARSARPFVNSHDDTSAGSAAAIDEYEYIESCSGRVRVWWLGVQVHCAYEFVH</sequence>
<dbReference type="AlphaFoldDB" id="A0A4C1XCQ0"/>
<gene>
    <name evidence="1" type="ORF">EVAR_31348_1</name>
</gene>
<evidence type="ECO:0000313" key="2">
    <source>
        <dbReference type="Proteomes" id="UP000299102"/>
    </source>
</evidence>
<keyword evidence="2" id="KW-1185">Reference proteome</keyword>